<dbReference type="InterPro" id="IPR029033">
    <property type="entry name" value="His_PPase_superfam"/>
</dbReference>
<organism>
    <name type="scientific">Serpula lacrymans var. lacrymans (strain S7.9)</name>
    <name type="common">Dry rot fungus</name>
    <dbReference type="NCBI Taxonomy" id="578457"/>
    <lineage>
        <taxon>Eukaryota</taxon>
        <taxon>Fungi</taxon>
        <taxon>Dikarya</taxon>
        <taxon>Basidiomycota</taxon>
        <taxon>Agaricomycotina</taxon>
        <taxon>Agaricomycetes</taxon>
        <taxon>Agaricomycetidae</taxon>
        <taxon>Boletales</taxon>
        <taxon>Coniophorineae</taxon>
        <taxon>Serpulaceae</taxon>
        <taxon>Serpula</taxon>
    </lineage>
</organism>
<accession>F8P7P2</accession>
<feature type="disulfide bond" evidence="17">
    <location>
        <begin position="58"/>
        <end position="382"/>
    </location>
</feature>
<comment type="catalytic activity">
    <reaction evidence="9">
        <text>1D-myo-inositol 1,2,5,6-tetrakisphosphate + H2O = 1D-myo-inositol 1,2,6-trisphosphate + phosphate</text>
        <dbReference type="Rhea" id="RHEA:77119"/>
        <dbReference type="ChEBI" id="CHEBI:15377"/>
        <dbReference type="ChEBI" id="CHEBI:43474"/>
        <dbReference type="ChEBI" id="CHEBI:195535"/>
        <dbReference type="ChEBI" id="CHEBI:195537"/>
    </reaction>
    <physiologicalReaction direction="left-to-right" evidence="9">
        <dbReference type="Rhea" id="RHEA:77120"/>
    </physiologicalReaction>
</comment>
<dbReference type="PANTHER" id="PTHR20963">
    <property type="entry name" value="MULTIPLE INOSITOL POLYPHOSPHATE PHOSPHATASE-RELATED"/>
    <property type="match status" value="1"/>
</dbReference>
<dbReference type="GeneID" id="18815591"/>
<dbReference type="InterPro" id="IPR016274">
    <property type="entry name" value="Histidine_acid_Pase_euk"/>
</dbReference>
<dbReference type="OrthoDB" id="6509975at2759"/>
<dbReference type="GO" id="GO:0016158">
    <property type="term" value="F:inositol hexakisphosphate 3-phosphatase activity"/>
    <property type="evidence" value="ECO:0007669"/>
    <property type="project" value="UniProtKB-EC"/>
</dbReference>
<feature type="active site" description="Nucleophile" evidence="16">
    <location>
        <position position="69"/>
    </location>
</feature>
<comment type="catalytic activity">
    <reaction evidence="13">
        <text>1D-myo-inositol hexakisphosphate + H2O = 1D-myo-inositol 1,2,4,5,6-pentakisphosphate + phosphate</text>
        <dbReference type="Rhea" id="RHEA:16989"/>
        <dbReference type="ChEBI" id="CHEBI:15377"/>
        <dbReference type="ChEBI" id="CHEBI:43474"/>
        <dbReference type="ChEBI" id="CHEBI:57798"/>
        <dbReference type="ChEBI" id="CHEBI:58130"/>
        <dbReference type="EC" id="3.1.3.8"/>
    </reaction>
    <physiologicalReaction direction="left-to-right" evidence="13">
        <dbReference type="Rhea" id="RHEA:16990"/>
    </physiologicalReaction>
</comment>
<dbReference type="InterPro" id="IPR033379">
    <property type="entry name" value="Acid_Pase_AS"/>
</dbReference>
<dbReference type="AlphaFoldDB" id="F8P7P2"/>
<dbReference type="RefSeq" id="XP_007322416.1">
    <property type="nucleotide sequence ID" value="XM_007322354.1"/>
</dbReference>
<evidence type="ECO:0000256" key="11">
    <source>
        <dbReference type="ARBA" id="ARBA00043721"/>
    </source>
</evidence>
<dbReference type="PROSITE" id="PS00778">
    <property type="entry name" value="HIS_ACID_PHOSPHAT_2"/>
    <property type="match status" value="1"/>
</dbReference>
<comment type="catalytic activity">
    <reaction evidence="11">
        <text>1D-myo-inositol 1,2,6-trisphosphate + H2O = 1D-myo-inositol 1,2-bisphosphate + phosphate</text>
        <dbReference type="Rhea" id="RHEA:77131"/>
        <dbReference type="ChEBI" id="CHEBI:15377"/>
        <dbReference type="ChEBI" id="CHEBI:43474"/>
        <dbReference type="ChEBI" id="CHEBI:195537"/>
        <dbReference type="ChEBI" id="CHEBI:195539"/>
    </reaction>
    <physiologicalReaction direction="left-to-right" evidence="11">
        <dbReference type="Rhea" id="RHEA:77132"/>
    </physiologicalReaction>
</comment>
<dbReference type="GO" id="GO:0005576">
    <property type="term" value="C:extracellular region"/>
    <property type="evidence" value="ECO:0007669"/>
    <property type="project" value="UniProtKB-SubCell"/>
</dbReference>
<evidence type="ECO:0000256" key="16">
    <source>
        <dbReference type="PIRSR" id="PIRSR000894-1"/>
    </source>
</evidence>
<evidence type="ECO:0000256" key="14">
    <source>
        <dbReference type="ARBA" id="ARBA00044106"/>
    </source>
</evidence>
<evidence type="ECO:0000256" key="17">
    <source>
        <dbReference type="PIRSR" id="PIRSR000894-2"/>
    </source>
</evidence>
<dbReference type="Gene3D" id="3.40.50.1240">
    <property type="entry name" value="Phosphoglycerate mutase-like"/>
    <property type="match status" value="1"/>
</dbReference>
<comment type="subcellular location">
    <subcellularLocation>
        <location evidence="1">Secreted</location>
    </subcellularLocation>
</comment>
<feature type="disulfide bond" evidence="17">
    <location>
        <begin position="193"/>
        <end position="437"/>
    </location>
</feature>
<evidence type="ECO:0000256" key="8">
    <source>
        <dbReference type="ARBA" id="ARBA00042300"/>
    </source>
</evidence>
<protein>
    <recommendedName>
        <fullName evidence="14">Phytase A</fullName>
    </recommendedName>
    <alternativeName>
        <fullName evidence="15">Histidine acid phosphatase phyA</fullName>
    </alternativeName>
    <alternativeName>
        <fullName evidence="8">Myo-inositol hexakisphosphate phosphohydrolase A</fullName>
    </alternativeName>
    <alternativeName>
        <fullName evidence="7">Myo-inositol-hexaphosphate 3-phosphohydrolase A</fullName>
    </alternativeName>
</protein>
<dbReference type="PROSITE" id="PS00616">
    <property type="entry name" value="HIS_ACID_PHOSPHAT_1"/>
    <property type="match status" value="1"/>
</dbReference>
<evidence type="ECO:0000256" key="9">
    <source>
        <dbReference type="ARBA" id="ARBA00043670"/>
    </source>
</evidence>
<dbReference type="Pfam" id="PF00328">
    <property type="entry name" value="His_Phos_2"/>
    <property type="match status" value="1"/>
</dbReference>
<evidence type="ECO:0000313" key="18">
    <source>
        <dbReference type="EMBL" id="EGO20450.1"/>
    </source>
</evidence>
<dbReference type="EMBL" id="GL945440">
    <property type="protein sequence ID" value="EGO20450.1"/>
    <property type="molecule type" value="Genomic_DNA"/>
</dbReference>
<sequence>MYLSLVPYLGLAYSGFATAATINLTTPSLGFPQSMEQSWAQYSPYFPVDTYQAPPDGCSVTQVNLLQRHGARYPTSSDGKSIKKSVKQLQGASNFSSPLEFVKNFTYDLGKSDLVPYGAAQSYDAGQLHYARYSGLISGSELPFVRASDSERVVMSALNWTAGFAAASDKQFSPVLSVIISESGNDTLDDNMCTNAGNSDNQTAAWLSVFAPSIADRLNTDAPGADLSLDDIANLMSLCPFETVANEAPSPFCNIFTTDEWASYEYYGDVGDYYGTGYGQELGPVQGVGYVNELIARLTDEPVQDETQTNSTLDSSPITFPLNRTFYADFTHDTEMIAIYSAIGLFNQTSPLDLSQPNPNRTWILSQMVPFSARMITEKLQCNTNGETGNYIRILVNDAVQSLGFCGDTGNGLCEVDAFVESQQFATSNGDGEWENCFS</sequence>
<dbReference type="Proteomes" id="UP000008064">
    <property type="component" value="Unassembled WGS sequence"/>
</dbReference>
<comment type="catalytic activity">
    <reaction evidence="10">
        <text>1D-myo-inositol 1,2-bisphosphate + H2O = 1D-myo-inositol 2-phosphate + phosphate</text>
        <dbReference type="Rhea" id="RHEA:77135"/>
        <dbReference type="ChEBI" id="CHEBI:15377"/>
        <dbReference type="ChEBI" id="CHEBI:43474"/>
        <dbReference type="ChEBI" id="CHEBI:84142"/>
        <dbReference type="ChEBI" id="CHEBI:195539"/>
    </reaction>
    <physiologicalReaction direction="left-to-right" evidence="10">
        <dbReference type="Rhea" id="RHEA:77136"/>
    </physiologicalReaction>
</comment>
<gene>
    <name evidence="18" type="ORF">SERLADRAFT_441797</name>
</gene>
<evidence type="ECO:0000256" key="13">
    <source>
        <dbReference type="ARBA" id="ARBA00043788"/>
    </source>
</evidence>
<dbReference type="KEGG" id="sla:SERLADRAFT_441797"/>
<dbReference type="InterPro" id="IPR000560">
    <property type="entry name" value="His_Pase_clade-2"/>
</dbReference>
<reference evidence="18" key="1">
    <citation type="submission" date="2011-04" db="EMBL/GenBank/DDBJ databases">
        <title>Evolution of plant cell wall degrading machinery underlies the functional diversity of forest fungi.</title>
        <authorList>
            <consortium name="US DOE Joint Genome Institute (JGI-PGF)"/>
            <person name="Eastwood D.C."/>
            <person name="Floudas D."/>
            <person name="Binder M."/>
            <person name="Majcherczyk A."/>
            <person name="Schneider P."/>
            <person name="Aerts A."/>
            <person name="Asiegbu F.O."/>
            <person name="Baker S.E."/>
            <person name="Barry K."/>
            <person name="Bendiksby M."/>
            <person name="Blumentritt M."/>
            <person name="Coutinho P.M."/>
            <person name="Cullen D."/>
            <person name="Cullen D."/>
            <person name="Gathman A."/>
            <person name="Goodell B."/>
            <person name="Henrissat B."/>
            <person name="Ihrmark K."/>
            <person name="Kauserud H."/>
            <person name="Kohler A."/>
            <person name="LaButti K."/>
            <person name="Lapidus A."/>
            <person name="Lavin J.L."/>
            <person name="Lee Y.-H."/>
            <person name="Lindquist E."/>
            <person name="Lilly W."/>
            <person name="Lucas S."/>
            <person name="Morin E."/>
            <person name="Murat C."/>
            <person name="Oguiza J.A."/>
            <person name="Park J."/>
            <person name="Pisabarro A.G."/>
            <person name="Riley R."/>
            <person name="Rosling A."/>
            <person name="Salamov A."/>
            <person name="Schmidt O."/>
            <person name="Schmutz J."/>
            <person name="Skrede I."/>
            <person name="Stenlid J."/>
            <person name="Wiebenga A."/>
            <person name="Xie X."/>
            <person name="Kues U."/>
            <person name="Hibbett D.S."/>
            <person name="Hoffmeister D."/>
            <person name="Hogberg N."/>
            <person name="Martin F."/>
            <person name="Grigoriev I.V."/>
            <person name="Watkinson S.C."/>
        </authorList>
    </citation>
    <scope>NUCLEOTIDE SEQUENCE</scope>
    <source>
        <strain evidence="18">S7.9</strain>
    </source>
</reference>
<dbReference type="PIRSF" id="PIRSF000894">
    <property type="entry name" value="Acid_phosphatase"/>
    <property type="match status" value="1"/>
</dbReference>
<evidence type="ECO:0000256" key="1">
    <source>
        <dbReference type="ARBA" id="ARBA00004613"/>
    </source>
</evidence>
<keyword evidence="3" id="KW-0964">Secreted</keyword>
<keyword evidence="5 17" id="KW-1015">Disulfide bond</keyword>
<feature type="disulfide bond" evidence="17">
    <location>
        <begin position="239"/>
        <end position="253"/>
    </location>
</feature>
<dbReference type="SUPFAM" id="SSF53254">
    <property type="entry name" value="Phosphoglycerate mutase-like"/>
    <property type="match status" value="1"/>
</dbReference>
<name>F8P7P2_SERL9</name>
<keyword evidence="6" id="KW-0325">Glycoprotein</keyword>
<evidence type="ECO:0000256" key="10">
    <source>
        <dbReference type="ARBA" id="ARBA00043675"/>
    </source>
</evidence>
<keyword evidence="4" id="KW-0378">Hydrolase</keyword>
<evidence type="ECO:0000256" key="12">
    <source>
        <dbReference type="ARBA" id="ARBA00043748"/>
    </source>
</evidence>
<evidence type="ECO:0000256" key="2">
    <source>
        <dbReference type="ARBA" id="ARBA00011245"/>
    </source>
</evidence>
<comment type="catalytic activity">
    <reaction evidence="12">
        <text>1D-myo-inositol 1,2,4,5,6-pentakisphosphate + H2O = 1D-myo-inositol 1,2,5,6-tetrakisphosphate + phosphate</text>
        <dbReference type="Rhea" id="RHEA:77115"/>
        <dbReference type="ChEBI" id="CHEBI:15377"/>
        <dbReference type="ChEBI" id="CHEBI:43474"/>
        <dbReference type="ChEBI" id="CHEBI:57798"/>
        <dbReference type="ChEBI" id="CHEBI:195535"/>
    </reaction>
    <physiologicalReaction direction="left-to-right" evidence="12">
        <dbReference type="Rhea" id="RHEA:77116"/>
    </physiologicalReaction>
</comment>
<dbReference type="HOGENOM" id="CLU_020880_0_1_1"/>
<evidence type="ECO:0000256" key="3">
    <source>
        <dbReference type="ARBA" id="ARBA00022525"/>
    </source>
</evidence>
<feature type="disulfide bond" evidence="17">
    <location>
        <begin position="406"/>
        <end position="414"/>
    </location>
</feature>
<evidence type="ECO:0000256" key="4">
    <source>
        <dbReference type="ARBA" id="ARBA00022801"/>
    </source>
</evidence>
<dbReference type="GO" id="GO:0003993">
    <property type="term" value="F:acid phosphatase activity"/>
    <property type="evidence" value="ECO:0007669"/>
    <property type="project" value="TreeGrafter"/>
</dbReference>
<dbReference type="CDD" id="cd07061">
    <property type="entry name" value="HP_HAP_like"/>
    <property type="match status" value="1"/>
</dbReference>
<evidence type="ECO:0000256" key="6">
    <source>
        <dbReference type="ARBA" id="ARBA00023180"/>
    </source>
</evidence>
<evidence type="ECO:0000256" key="15">
    <source>
        <dbReference type="ARBA" id="ARBA00044262"/>
    </source>
</evidence>
<evidence type="ECO:0000256" key="7">
    <source>
        <dbReference type="ARBA" id="ARBA00041857"/>
    </source>
</evidence>
<feature type="active site" description="Proton donor" evidence="16">
    <location>
        <position position="333"/>
    </location>
</feature>
<comment type="subunit">
    <text evidence="2">Monomer.</text>
</comment>
<evidence type="ECO:0000256" key="5">
    <source>
        <dbReference type="ARBA" id="ARBA00023157"/>
    </source>
</evidence>
<proteinExistence type="predicted"/>
<dbReference type="PANTHER" id="PTHR20963:SF24">
    <property type="entry name" value="3-PHYTASE B"/>
    <property type="match status" value="1"/>
</dbReference>